<dbReference type="PANTHER" id="PTHR15117">
    <property type="entry name" value="ATAXIN 7 RELATED"/>
    <property type="match status" value="1"/>
</dbReference>
<dbReference type="InterPro" id="IPR052237">
    <property type="entry name" value="Ataxin-7-like_regulator"/>
</dbReference>
<gene>
    <name evidence="1" type="ORF">J437_LFUL005756</name>
</gene>
<reference evidence="1" key="2">
    <citation type="submission" date="2017-10" db="EMBL/GenBank/DDBJ databases">
        <title>Ladona fulva Genome sequencing and assembly.</title>
        <authorList>
            <person name="Murali S."/>
            <person name="Richards S."/>
            <person name="Bandaranaike D."/>
            <person name="Bellair M."/>
            <person name="Blankenburg K."/>
            <person name="Chao H."/>
            <person name="Dinh H."/>
            <person name="Doddapaneni H."/>
            <person name="Dugan-Rocha S."/>
            <person name="Elkadiri S."/>
            <person name="Gnanaolivu R."/>
            <person name="Hernandez B."/>
            <person name="Skinner E."/>
            <person name="Javaid M."/>
            <person name="Lee S."/>
            <person name="Li M."/>
            <person name="Ming W."/>
            <person name="Munidasa M."/>
            <person name="Muniz J."/>
            <person name="Nguyen L."/>
            <person name="Hughes D."/>
            <person name="Osuji N."/>
            <person name="Pu L.-L."/>
            <person name="Puazo M."/>
            <person name="Qu C."/>
            <person name="Quiroz J."/>
            <person name="Raj R."/>
            <person name="Weissenberger G."/>
            <person name="Xin Y."/>
            <person name="Zou X."/>
            <person name="Han Y."/>
            <person name="Worley K."/>
            <person name="Muzny D."/>
            <person name="Gibbs R."/>
        </authorList>
    </citation>
    <scope>NUCLEOTIDE SEQUENCE</scope>
    <source>
        <strain evidence="1">Sampled in the wild</strain>
    </source>
</reference>
<dbReference type="AlphaFoldDB" id="A0A8K0P0H9"/>
<sequence length="87" mass="9938">MDSLFGISRSLYGQPWSCWSASKEIETEEEPPPPEENQPAADVMRLPKEDMTLFGFCPEQDDFYIVICELCGLGIKPMGMHHHMSKF</sequence>
<name>A0A8K0P0H9_LADFU</name>
<dbReference type="PANTHER" id="PTHR15117:SF24">
    <property type="entry name" value="SCA7 DOMAIN-CONTAINING PROTEIN"/>
    <property type="match status" value="1"/>
</dbReference>
<proteinExistence type="predicted"/>
<dbReference type="EMBL" id="KZ308292">
    <property type="protein sequence ID" value="KAG8226669.1"/>
    <property type="molecule type" value="Genomic_DNA"/>
</dbReference>
<keyword evidence="2" id="KW-1185">Reference proteome</keyword>
<reference evidence="1" key="1">
    <citation type="submission" date="2013-04" db="EMBL/GenBank/DDBJ databases">
        <authorList>
            <person name="Qu J."/>
            <person name="Murali S.C."/>
            <person name="Bandaranaike D."/>
            <person name="Bellair M."/>
            <person name="Blankenburg K."/>
            <person name="Chao H."/>
            <person name="Dinh H."/>
            <person name="Doddapaneni H."/>
            <person name="Downs B."/>
            <person name="Dugan-Rocha S."/>
            <person name="Elkadiri S."/>
            <person name="Gnanaolivu R.D."/>
            <person name="Hernandez B."/>
            <person name="Javaid M."/>
            <person name="Jayaseelan J.C."/>
            <person name="Lee S."/>
            <person name="Li M."/>
            <person name="Ming W."/>
            <person name="Munidasa M."/>
            <person name="Muniz J."/>
            <person name="Nguyen L."/>
            <person name="Ongeri F."/>
            <person name="Osuji N."/>
            <person name="Pu L.-L."/>
            <person name="Puazo M."/>
            <person name="Qu C."/>
            <person name="Quiroz J."/>
            <person name="Raj R."/>
            <person name="Weissenberger G."/>
            <person name="Xin Y."/>
            <person name="Zou X."/>
            <person name="Han Y."/>
            <person name="Richards S."/>
            <person name="Worley K."/>
            <person name="Muzny D."/>
            <person name="Gibbs R."/>
        </authorList>
    </citation>
    <scope>NUCLEOTIDE SEQUENCE</scope>
    <source>
        <strain evidence="1">Sampled in the wild</strain>
    </source>
</reference>
<organism evidence="1 2">
    <name type="scientific">Ladona fulva</name>
    <name type="common">Scarce chaser dragonfly</name>
    <name type="synonym">Libellula fulva</name>
    <dbReference type="NCBI Taxonomy" id="123851"/>
    <lineage>
        <taxon>Eukaryota</taxon>
        <taxon>Metazoa</taxon>
        <taxon>Ecdysozoa</taxon>
        <taxon>Arthropoda</taxon>
        <taxon>Hexapoda</taxon>
        <taxon>Insecta</taxon>
        <taxon>Pterygota</taxon>
        <taxon>Palaeoptera</taxon>
        <taxon>Odonata</taxon>
        <taxon>Epiprocta</taxon>
        <taxon>Anisoptera</taxon>
        <taxon>Libelluloidea</taxon>
        <taxon>Libellulidae</taxon>
        <taxon>Ladona</taxon>
    </lineage>
</organism>
<feature type="non-terminal residue" evidence="1">
    <location>
        <position position="1"/>
    </location>
</feature>
<dbReference type="Proteomes" id="UP000792457">
    <property type="component" value="Unassembled WGS sequence"/>
</dbReference>
<accession>A0A8K0P0H9</accession>
<protein>
    <submittedName>
        <fullName evidence="1">Uncharacterized protein</fullName>
    </submittedName>
</protein>
<evidence type="ECO:0000313" key="2">
    <source>
        <dbReference type="Proteomes" id="UP000792457"/>
    </source>
</evidence>
<evidence type="ECO:0000313" key="1">
    <source>
        <dbReference type="EMBL" id="KAG8226669.1"/>
    </source>
</evidence>
<dbReference type="OrthoDB" id="21678at2759"/>
<comment type="caution">
    <text evidence="1">The sequence shown here is derived from an EMBL/GenBank/DDBJ whole genome shotgun (WGS) entry which is preliminary data.</text>
</comment>